<dbReference type="PANTHER" id="PTHR33198:SF19">
    <property type="entry name" value="CCHC-TYPE DOMAIN-CONTAINING PROTEIN"/>
    <property type="match status" value="1"/>
</dbReference>
<dbReference type="AlphaFoldDB" id="A0A6P7GYL3"/>
<dbReference type="RefSeq" id="XP_028150523.1">
    <property type="nucleotide sequence ID" value="XM_028294722.1"/>
</dbReference>
<evidence type="ECO:0000313" key="1">
    <source>
        <dbReference type="RefSeq" id="XP_028150523.1"/>
    </source>
</evidence>
<sequence>MAKSVCGQLREFCLKSSDWSIFKARLGNYFAVNGIKVNTDVEKMRAILLNALDENAYQLIFGLVSPEKPEEKTYNQFLATLYGYFKPQQSPFATRFKFYSAQKDVIESASEWAARLGGLAVGCEFGSELIKVCLRDRFLFGFGKVDYSSIVPVVFL</sequence>
<name>A0A6P7GYL3_DIAVI</name>
<dbReference type="InParanoid" id="A0A6P7GYL3"/>
<accession>A0A6P7GYL3</accession>
<protein>
    <submittedName>
        <fullName evidence="1">Uncharacterized protein LOC114343882</fullName>
    </submittedName>
</protein>
<gene>
    <name evidence="1" type="primary">LOC114343882</name>
</gene>
<reference evidence="1" key="1">
    <citation type="submission" date="2025-08" db="UniProtKB">
        <authorList>
            <consortium name="RefSeq"/>
        </authorList>
    </citation>
    <scope>IDENTIFICATION</scope>
    <source>
        <tissue evidence="1">Whole insect</tissue>
    </source>
</reference>
<proteinExistence type="predicted"/>
<organism evidence="1">
    <name type="scientific">Diabrotica virgifera virgifera</name>
    <name type="common">western corn rootworm</name>
    <dbReference type="NCBI Taxonomy" id="50390"/>
    <lineage>
        <taxon>Eukaryota</taxon>
        <taxon>Metazoa</taxon>
        <taxon>Ecdysozoa</taxon>
        <taxon>Arthropoda</taxon>
        <taxon>Hexapoda</taxon>
        <taxon>Insecta</taxon>
        <taxon>Pterygota</taxon>
        <taxon>Neoptera</taxon>
        <taxon>Endopterygota</taxon>
        <taxon>Coleoptera</taxon>
        <taxon>Polyphaga</taxon>
        <taxon>Cucujiformia</taxon>
        <taxon>Chrysomeloidea</taxon>
        <taxon>Chrysomelidae</taxon>
        <taxon>Galerucinae</taxon>
        <taxon>Diabroticina</taxon>
        <taxon>Diabroticites</taxon>
        <taxon>Diabrotica</taxon>
    </lineage>
</organism>
<dbReference type="PANTHER" id="PTHR33198">
    <property type="entry name" value="ANK_REP_REGION DOMAIN-CONTAINING PROTEIN-RELATED"/>
    <property type="match status" value="1"/>
</dbReference>